<protein>
    <recommendedName>
        <fullName evidence="2">Resolvase HTH domain-containing protein</fullName>
    </recommendedName>
</protein>
<sequence length="111" mass="12357">MVTSCNHYNECGCEVSACCLDCPLPVCKFEFKQGMKTVSATLKSLRISHFLDEGRSMAWIMQVMGVSRRTVYRAKSDRNSVTDPLTLSVRRATMNVEAIAASSNRETSNAR</sequence>
<organism evidence="1">
    <name type="scientific">marine sediment metagenome</name>
    <dbReference type="NCBI Taxonomy" id="412755"/>
    <lineage>
        <taxon>unclassified sequences</taxon>
        <taxon>metagenomes</taxon>
        <taxon>ecological metagenomes</taxon>
    </lineage>
</organism>
<dbReference type="EMBL" id="LAZR01029077">
    <property type="protein sequence ID" value="KKL60649.1"/>
    <property type="molecule type" value="Genomic_DNA"/>
</dbReference>
<accession>A0A0F9DG69</accession>
<reference evidence="1" key="1">
    <citation type="journal article" date="2015" name="Nature">
        <title>Complex archaea that bridge the gap between prokaryotes and eukaryotes.</title>
        <authorList>
            <person name="Spang A."/>
            <person name="Saw J.H."/>
            <person name="Jorgensen S.L."/>
            <person name="Zaremba-Niedzwiedzka K."/>
            <person name="Martijn J."/>
            <person name="Lind A.E."/>
            <person name="van Eijk R."/>
            <person name="Schleper C."/>
            <person name="Guy L."/>
            <person name="Ettema T.J."/>
        </authorList>
    </citation>
    <scope>NUCLEOTIDE SEQUENCE</scope>
</reference>
<gene>
    <name evidence="1" type="ORF">LCGC14_2203210</name>
</gene>
<name>A0A0F9DG69_9ZZZZ</name>
<proteinExistence type="predicted"/>
<evidence type="ECO:0000313" key="1">
    <source>
        <dbReference type="EMBL" id="KKL60649.1"/>
    </source>
</evidence>
<comment type="caution">
    <text evidence="1">The sequence shown here is derived from an EMBL/GenBank/DDBJ whole genome shotgun (WGS) entry which is preliminary data.</text>
</comment>
<evidence type="ECO:0008006" key="2">
    <source>
        <dbReference type="Google" id="ProtNLM"/>
    </source>
</evidence>
<dbReference type="AlphaFoldDB" id="A0A0F9DG69"/>